<protein>
    <submittedName>
        <fullName evidence="3">DUF4365 domain-containing protein</fullName>
    </submittedName>
</protein>
<proteinExistence type="predicted"/>
<gene>
    <name evidence="3" type="ORF">EBF16_27210</name>
</gene>
<evidence type="ECO:0000259" key="2">
    <source>
        <dbReference type="Pfam" id="PF14280"/>
    </source>
</evidence>
<reference evidence="3 4" key="1">
    <citation type="submission" date="2018-10" db="EMBL/GenBank/DDBJ databases">
        <title>Characterization and genome analysis of a novel bacterium Sphingobium yanoikuyae SJTF8 capable of degrading PAHs.</title>
        <authorList>
            <person name="Yin C."/>
            <person name="Xiong W."/>
            <person name="Liang R."/>
        </authorList>
    </citation>
    <scope>NUCLEOTIDE SEQUENCE [LARGE SCALE GENOMIC DNA]</scope>
    <source>
        <strain evidence="3 4">SJTF8</strain>
    </source>
</reference>
<feature type="domain" description="DUF4365" evidence="2">
    <location>
        <begin position="19"/>
        <end position="149"/>
    </location>
</feature>
<dbReference type="Proteomes" id="UP000280708">
    <property type="component" value="Chromosome"/>
</dbReference>
<name>A0A3G2V129_SPHYA</name>
<dbReference type="Pfam" id="PF14280">
    <property type="entry name" value="DUF4365"/>
    <property type="match status" value="1"/>
</dbReference>
<evidence type="ECO:0000313" key="3">
    <source>
        <dbReference type="EMBL" id="AYO80228.1"/>
    </source>
</evidence>
<organism evidence="3 4">
    <name type="scientific">Sphingobium yanoikuyae</name>
    <name type="common">Sphingomonas yanoikuyae</name>
    <dbReference type="NCBI Taxonomy" id="13690"/>
    <lineage>
        <taxon>Bacteria</taxon>
        <taxon>Pseudomonadati</taxon>
        <taxon>Pseudomonadota</taxon>
        <taxon>Alphaproteobacteria</taxon>
        <taxon>Sphingomonadales</taxon>
        <taxon>Sphingomonadaceae</taxon>
        <taxon>Sphingobium</taxon>
    </lineage>
</organism>
<evidence type="ECO:0000313" key="4">
    <source>
        <dbReference type="Proteomes" id="UP000280708"/>
    </source>
</evidence>
<accession>A0A3G2V129</accession>
<dbReference type="EMBL" id="CP033230">
    <property type="protein sequence ID" value="AYO80228.1"/>
    <property type="molecule type" value="Genomic_DNA"/>
</dbReference>
<dbReference type="InterPro" id="IPR025375">
    <property type="entry name" value="DUF4365"/>
</dbReference>
<evidence type="ECO:0000256" key="1">
    <source>
        <dbReference type="SAM" id="MobiDB-lite"/>
    </source>
</evidence>
<feature type="region of interest" description="Disordered" evidence="1">
    <location>
        <begin position="415"/>
        <end position="449"/>
    </location>
</feature>
<dbReference type="AlphaFoldDB" id="A0A3G2V129"/>
<sequence>MFYHWLMGKKITDNQLIGELGEAAVRKRFLSMGFQFDHRSRLEAGIDGLAEVMIEGEPTARMIAVQIKSTRAGKYTSETETGFTYLLDVKDLQYWKTSNLPVIVVMYRESDDSHYWAQVQSQPGVEQRRLTFDKARDVLDKSSLDRLAALTVPINGFGYYVPPLGGGETALVNLLPIKLPAEIFVASTPFDRKSAIKEMYDTGETVRYDWVIKDGTFWSFHDPREAVTGAIVDLDQVEAVETRMIGYHEDIDEQNNFAFLLRQTLQHQMQDDLAWDKDGRVFYVRALEDSQPRTFHYQSAKVKTKADVVNVIMSTKVKDKVAFVRHHAFAPKFECMMDQWFLMVSPTYHFTTNGYYRHPFPDALLSGKKRLENNAAIRGQVIMWHRFLTKNEEGGTDLFAEPVGPAVVLRFDPPPEIELPTTVPDDVWGRRPAAEQDDGETSGSLFDEV</sequence>